<protein>
    <submittedName>
        <fullName evidence="1">Uncharacterized protein</fullName>
    </submittedName>
</protein>
<reference evidence="1 2" key="1">
    <citation type="journal article" date="2020" name="Cell">
        <title>Large-Scale Comparative Analyses of Tick Genomes Elucidate Their Genetic Diversity and Vector Capacities.</title>
        <authorList>
            <consortium name="Tick Genome and Microbiome Consortium (TIGMIC)"/>
            <person name="Jia N."/>
            <person name="Wang J."/>
            <person name="Shi W."/>
            <person name="Du L."/>
            <person name="Sun Y."/>
            <person name="Zhan W."/>
            <person name="Jiang J.F."/>
            <person name="Wang Q."/>
            <person name="Zhang B."/>
            <person name="Ji P."/>
            <person name="Bell-Sakyi L."/>
            <person name="Cui X.M."/>
            <person name="Yuan T.T."/>
            <person name="Jiang B.G."/>
            <person name="Yang W.F."/>
            <person name="Lam T.T."/>
            <person name="Chang Q.C."/>
            <person name="Ding S.J."/>
            <person name="Wang X.J."/>
            <person name="Zhu J.G."/>
            <person name="Ruan X.D."/>
            <person name="Zhao L."/>
            <person name="Wei J.T."/>
            <person name="Ye R.Z."/>
            <person name="Que T.C."/>
            <person name="Du C.H."/>
            <person name="Zhou Y.H."/>
            <person name="Cheng J.X."/>
            <person name="Dai P.F."/>
            <person name="Guo W.B."/>
            <person name="Han X.H."/>
            <person name="Huang E.J."/>
            <person name="Li L.F."/>
            <person name="Wei W."/>
            <person name="Gao Y.C."/>
            <person name="Liu J.Z."/>
            <person name="Shao H.Z."/>
            <person name="Wang X."/>
            <person name="Wang C.C."/>
            <person name="Yang T.C."/>
            <person name="Huo Q.B."/>
            <person name="Li W."/>
            <person name="Chen H.Y."/>
            <person name="Chen S.E."/>
            <person name="Zhou L.G."/>
            <person name="Ni X.B."/>
            <person name="Tian J.H."/>
            <person name="Sheng Y."/>
            <person name="Liu T."/>
            <person name="Pan Y.S."/>
            <person name="Xia L.Y."/>
            <person name="Li J."/>
            <person name="Zhao F."/>
            <person name="Cao W.C."/>
        </authorList>
    </citation>
    <scope>NUCLEOTIDE SEQUENCE [LARGE SCALE GENOMIC DNA]</scope>
    <source>
        <strain evidence="1">HaeL-2018</strain>
    </source>
</reference>
<proteinExistence type="predicted"/>
<name>A0A9J6GY18_HAELO</name>
<organism evidence="1 2">
    <name type="scientific">Haemaphysalis longicornis</name>
    <name type="common">Bush tick</name>
    <dbReference type="NCBI Taxonomy" id="44386"/>
    <lineage>
        <taxon>Eukaryota</taxon>
        <taxon>Metazoa</taxon>
        <taxon>Ecdysozoa</taxon>
        <taxon>Arthropoda</taxon>
        <taxon>Chelicerata</taxon>
        <taxon>Arachnida</taxon>
        <taxon>Acari</taxon>
        <taxon>Parasitiformes</taxon>
        <taxon>Ixodida</taxon>
        <taxon>Ixodoidea</taxon>
        <taxon>Ixodidae</taxon>
        <taxon>Haemaphysalinae</taxon>
        <taxon>Haemaphysalis</taxon>
    </lineage>
</organism>
<gene>
    <name evidence="1" type="ORF">HPB48_009243</name>
</gene>
<accession>A0A9J6GY18</accession>
<dbReference type="OrthoDB" id="6580182at2759"/>
<dbReference type="OMA" id="HERWFVD"/>
<dbReference type="Proteomes" id="UP000821853">
    <property type="component" value="Chromosome 8"/>
</dbReference>
<dbReference type="VEuPathDB" id="VectorBase:HLOH_060199"/>
<evidence type="ECO:0000313" key="2">
    <source>
        <dbReference type="Proteomes" id="UP000821853"/>
    </source>
</evidence>
<evidence type="ECO:0000313" key="1">
    <source>
        <dbReference type="EMBL" id="KAH9380139.1"/>
    </source>
</evidence>
<dbReference type="AlphaFoldDB" id="A0A9J6GY18"/>
<dbReference type="EMBL" id="JABSTR010000010">
    <property type="protein sequence ID" value="KAH9380139.1"/>
    <property type="molecule type" value="Genomic_DNA"/>
</dbReference>
<comment type="caution">
    <text evidence="1">The sequence shown here is derived from an EMBL/GenBank/DDBJ whole genome shotgun (WGS) entry which is preliminary data.</text>
</comment>
<sequence>MAARGDDAAMSDVKKAVAAALCMRAKRISGQIELQRDLARPQSSTLHESATKSHEDQLAATSFALAAAVCETSNAIFRERWSYPRNENWFEDTLPNLGEANFKQAFRVSQTTFRYRVESCRPVLQRQDTTMRKAISAEKRVAIGMYKLCSTAEDRTVAHLFGQGRSTVNTIFRQFVRAVIEMLEAEWIRMVSRKDMAAHLREFFAVTGFPHTLGAMDGCQFPISPPKEHASDYHNYKGW</sequence>
<keyword evidence="2" id="KW-1185">Reference proteome</keyword>